<evidence type="ECO:0000256" key="1">
    <source>
        <dbReference type="ARBA" id="ARBA00022553"/>
    </source>
</evidence>
<evidence type="ECO:0000313" key="4">
    <source>
        <dbReference type="EMBL" id="QTC89945.1"/>
    </source>
</evidence>
<dbReference type="InterPro" id="IPR001789">
    <property type="entry name" value="Sig_transdc_resp-reg_receiver"/>
</dbReference>
<dbReference type="SUPFAM" id="SSF52172">
    <property type="entry name" value="CheY-like"/>
    <property type="match status" value="1"/>
</dbReference>
<name>A0A975BYT9_9CAUL</name>
<gene>
    <name evidence="4" type="ORF">IFJ75_11640</name>
</gene>
<organism evidence="4 5">
    <name type="scientific">Brevundimonas goettingensis</name>
    <dbReference type="NCBI Taxonomy" id="2774190"/>
    <lineage>
        <taxon>Bacteria</taxon>
        <taxon>Pseudomonadati</taxon>
        <taxon>Pseudomonadota</taxon>
        <taxon>Alphaproteobacteria</taxon>
        <taxon>Caulobacterales</taxon>
        <taxon>Caulobacteraceae</taxon>
        <taxon>Brevundimonas</taxon>
    </lineage>
</organism>
<evidence type="ECO:0000259" key="3">
    <source>
        <dbReference type="PROSITE" id="PS50110"/>
    </source>
</evidence>
<dbReference type="InterPro" id="IPR011006">
    <property type="entry name" value="CheY-like_superfamily"/>
</dbReference>
<feature type="domain" description="Response regulatory" evidence="3">
    <location>
        <begin position="18"/>
        <end position="137"/>
    </location>
</feature>
<dbReference type="PANTHER" id="PTHR44591:SF3">
    <property type="entry name" value="RESPONSE REGULATORY DOMAIN-CONTAINING PROTEIN"/>
    <property type="match status" value="1"/>
</dbReference>
<dbReference type="PANTHER" id="PTHR44591">
    <property type="entry name" value="STRESS RESPONSE REGULATOR PROTEIN 1"/>
    <property type="match status" value="1"/>
</dbReference>
<dbReference type="KEGG" id="bgoe:IFJ75_11640"/>
<feature type="modified residue" description="4-aspartylphosphate" evidence="2">
    <location>
        <position position="68"/>
    </location>
</feature>
<dbReference type="GO" id="GO:0000160">
    <property type="term" value="P:phosphorelay signal transduction system"/>
    <property type="evidence" value="ECO:0007669"/>
    <property type="project" value="InterPro"/>
</dbReference>
<dbReference type="Proteomes" id="UP000663918">
    <property type="component" value="Chromosome"/>
</dbReference>
<dbReference type="Gene3D" id="3.40.50.2300">
    <property type="match status" value="1"/>
</dbReference>
<evidence type="ECO:0000256" key="2">
    <source>
        <dbReference type="PROSITE-ProRule" id="PRU00169"/>
    </source>
</evidence>
<dbReference type="SMART" id="SM00448">
    <property type="entry name" value="REC"/>
    <property type="match status" value="1"/>
</dbReference>
<reference evidence="4" key="1">
    <citation type="submission" date="2020-09" db="EMBL/GenBank/DDBJ databases">
        <title>Brevundimonas sp. LVF2 isolated from a puddle in Goettingen, Germany.</title>
        <authorList>
            <person name="Friedrich I."/>
            <person name="Klassen A."/>
            <person name="Hannes N."/>
            <person name="Schneider D."/>
            <person name="Hertel R."/>
            <person name="Daniel R."/>
        </authorList>
    </citation>
    <scope>NUCLEOTIDE SEQUENCE</scope>
    <source>
        <strain evidence="4">LVF2</strain>
    </source>
</reference>
<keyword evidence="5" id="KW-1185">Reference proteome</keyword>
<proteinExistence type="predicted"/>
<keyword evidence="1 2" id="KW-0597">Phosphoprotein</keyword>
<dbReference type="InterPro" id="IPR050595">
    <property type="entry name" value="Bact_response_regulator"/>
</dbReference>
<dbReference type="RefSeq" id="WP_207868360.1">
    <property type="nucleotide sequence ID" value="NZ_CP062222.1"/>
</dbReference>
<dbReference type="PROSITE" id="PS50110">
    <property type="entry name" value="RESPONSE_REGULATORY"/>
    <property type="match status" value="1"/>
</dbReference>
<dbReference type="Pfam" id="PF00072">
    <property type="entry name" value="Response_reg"/>
    <property type="match status" value="1"/>
</dbReference>
<evidence type="ECO:0000313" key="5">
    <source>
        <dbReference type="Proteomes" id="UP000663918"/>
    </source>
</evidence>
<accession>A0A975BYT9</accession>
<sequence length="201" mass="22654">MSRRKPDINERVNLARSSVLLVDHNQKSLDMLSSIFQGFGVKEQIKRMTTEDAVKVVDERDLDLILIDSAMPDMDGYEFTRWLRRDTPPPVRYTPVIMLVGHAAQSKVQNSRDCGASFVVTKPLTPTVLLQRILWLGNDERQFVEADTYVGPDRRVRNFGPPLGVPGRRSGDLSEHVGAASEANMDQSAIDMMMKPMKVQL</sequence>
<dbReference type="EMBL" id="CP062222">
    <property type="protein sequence ID" value="QTC89945.1"/>
    <property type="molecule type" value="Genomic_DNA"/>
</dbReference>
<dbReference type="AlphaFoldDB" id="A0A975BYT9"/>
<protein>
    <submittedName>
        <fullName evidence="4">Response regulator</fullName>
    </submittedName>
</protein>